<keyword evidence="1 2" id="KW-0728">SH3 domain</keyword>
<dbReference type="SMART" id="SM00228">
    <property type="entry name" value="PDZ"/>
    <property type="match status" value="1"/>
</dbReference>
<reference evidence="5 6" key="2">
    <citation type="submission" date="2018-11" db="EMBL/GenBank/DDBJ databases">
        <authorList>
            <consortium name="Pathogen Informatics"/>
        </authorList>
    </citation>
    <scope>NUCLEOTIDE SEQUENCE [LARGE SCALE GENOMIC DNA]</scope>
</reference>
<keyword evidence="6" id="KW-1185">Reference proteome</keyword>
<proteinExistence type="predicted"/>
<dbReference type="Proteomes" id="UP000270296">
    <property type="component" value="Unassembled WGS sequence"/>
</dbReference>
<name>A0A183J5C8_9BILA</name>
<dbReference type="InterPro" id="IPR027417">
    <property type="entry name" value="P-loop_NTPase"/>
</dbReference>
<evidence type="ECO:0000313" key="7">
    <source>
        <dbReference type="WBParaSite" id="SBAD_0001145401-mRNA-1"/>
    </source>
</evidence>
<evidence type="ECO:0000256" key="1">
    <source>
        <dbReference type="ARBA" id="ARBA00022443"/>
    </source>
</evidence>
<evidence type="ECO:0000313" key="6">
    <source>
        <dbReference type="Proteomes" id="UP000270296"/>
    </source>
</evidence>
<evidence type="ECO:0000259" key="3">
    <source>
        <dbReference type="PROSITE" id="PS50002"/>
    </source>
</evidence>
<sequence>MVMVTDLTPTEDSNISDPARALLARHDIQCALREVVQSAKRPRLWMEVEASTSSYNPARWSELKESSLSCGGVGANLKVVKLTKDGDLPLGATVKNSGEAIVIGRIVRGGVAEKSKLLSEGDEIIEVNGIDMRGKSVNEVCDLLVSNSCPLQFPSSTQGRCFRKHLRSLFNYDPEDDPYLPCRELGLGFSKGDVLHVISVKDPNWWQAYREGEDSTQSLAGLIPSPSFQLQREEYNRELFADDKDREYKTGGLLCKSKKKRTSFIRARKSASAVAIERQREVLIYEEVSLYLSRTGRRRPIVLIGPPHVGCLELRQRLMETEAEKFAGVVPRKCDIYIFCSISFKASIMLVNP</sequence>
<dbReference type="InterPro" id="IPR050716">
    <property type="entry name" value="MAGUK"/>
</dbReference>
<dbReference type="SUPFAM" id="SSF50156">
    <property type="entry name" value="PDZ domain-like"/>
    <property type="match status" value="1"/>
</dbReference>
<dbReference type="CDD" id="cd12036">
    <property type="entry name" value="SH3_MPP5"/>
    <property type="match status" value="1"/>
</dbReference>
<dbReference type="SMART" id="SM00326">
    <property type="entry name" value="SH3"/>
    <property type="match status" value="1"/>
</dbReference>
<dbReference type="Gene3D" id="2.30.30.40">
    <property type="entry name" value="SH3 Domains"/>
    <property type="match status" value="1"/>
</dbReference>
<dbReference type="Pfam" id="PF00595">
    <property type="entry name" value="PDZ"/>
    <property type="match status" value="1"/>
</dbReference>
<evidence type="ECO:0000259" key="4">
    <source>
        <dbReference type="PROSITE" id="PS50106"/>
    </source>
</evidence>
<reference evidence="7" key="1">
    <citation type="submission" date="2016-06" db="UniProtKB">
        <authorList>
            <consortium name="WormBaseParasite"/>
        </authorList>
    </citation>
    <scope>IDENTIFICATION</scope>
</reference>
<dbReference type="AlphaFoldDB" id="A0A183J5C8"/>
<dbReference type="Gene3D" id="3.40.50.300">
    <property type="entry name" value="P-loop containing nucleotide triphosphate hydrolases"/>
    <property type="match status" value="1"/>
</dbReference>
<dbReference type="PROSITE" id="PS50002">
    <property type="entry name" value="SH3"/>
    <property type="match status" value="1"/>
</dbReference>
<dbReference type="InterPro" id="IPR036034">
    <property type="entry name" value="PDZ_sf"/>
</dbReference>
<dbReference type="Gene3D" id="2.30.42.10">
    <property type="match status" value="1"/>
</dbReference>
<evidence type="ECO:0000256" key="2">
    <source>
        <dbReference type="PROSITE-ProRule" id="PRU00192"/>
    </source>
</evidence>
<feature type="domain" description="SH3" evidence="3">
    <location>
        <begin position="161"/>
        <end position="233"/>
    </location>
</feature>
<dbReference type="PANTHER" id="PTHR23122">
    <property type="entry name" value="MEMBRANE-ASSOCIATED GUANYLATE KINASE MAGUK"/>
    <property type="match status" value="1"/>
</dbReference>
<dbReference type="PROSITE" id="PS50106">
    <property type="entry name" value="PDZ"/>
    <property type="match status" value="1"/>
</dbReference>
<dbReference type="InterPro" id="IPR001478">
    <property type="entry name" value="PDZ"/>
</dbReference>
<accession>A0A183J5C8</accession>
<protein>
    <submittedName>
        <fullName evidence="7">PDZ domain-containing protein</fullName>
    </submittedName>
</protein>
<dbReference type="OrthoDB" id="43580at2759"/>
<gene>
    <name evidence="5" type="ORF">SBAD_LOCUS11076</name>
</gene>
<dbReference type="SUPFAM" id="SSF50044">
    <property type="entry name" value="SH3-domain"/>
    <property type="match status" value="1"/>
</dbReference>
<organism evidence="7">
    <name type="scientific">Soboliphyme baturini</name>
    <dbReference type="NCBI Taxonomy" id="241478"/>
    <lineage>
        <taxon>Eukaryota</taxon>
        <taxon>Metazoa</taxon>
        <taxon>Ecdysozoa</taxon>
        <taxon>Nematoda</taxon>
        <taxon>Enoplea</taxon>
        <taxon>Dorylaimia</taxon>
        <taxon>Dioctophymatida</taxon>
        <taxon>Dioctophymatoidea</taxon>
        <taxon>Soboliphymatidae</taxon>
        <taxon>Soboliphyme</taxon>
    </lineage>
</organism>
<dbReference type="EMBL" id="UZAM01015033">
    <property type="protein sequence ID" value="VDP36907.1"/>
    <property type="molecule type" value="Genomic_DNA"/>
</dbReference>
<dbReference type="InterPro" id="IPR001452">
    <property type="entry name" value="SH3_domain"/>
</dbReference>
<dbReference type="InterPro" id="IPR036028">
    <property type="entry name" value="SH3-like_dom_sf"/>
</dbReference>
<evidence type="ECO:0000313" key="5">
    <source>
        <dbReference type="EMBL" id="VDP36907.1"/>
    </source>
</evidence>
<dbReference type="InterPro" id="IPR035601">
    <property type="entry name" value="MPP5_SH3"/>
</dbReference>
<feature type="domain" description="PDZ" evidence="4">
    <location>
        <begin position="79"/>
        <end position="144"/>
    </location>
</feature>
<dbReference type="WBParaSite" id="SBAD_0001145401-mRNA-1">
    <property type="protein sequence ID" value="SBAD_0001145401-mRNA-1"/>
    <property type="gene ID" value="SBAD_0001145401"/>
</dbReference>
<dbReference type="Pfam" id="PF07653">
    <property type="entry name" value="SH3_2"/>
    <property type="match status" value="1"/>
</dbReference>